<accession>A0A154W206</accession>
<comment type="catalytic activity">
    <reaction evidence="7">
        <text>an S-substituted L-cysteine + H2O = a thiol + pyruvate + NH4(+)</text>
        <dbReference type="Rhea" id="RHEA:18121"/>
        <dbReference type="ChEBI" id="CHEBI:15361"/>
        <dbReference type="ChEBI" id="CHEBI:15377"/>
        <dbReference type="ChEBI" id="CHEBI:28938"/>
        <dbReference type="ChEBI" id="CHEBI:29256"/>
        <dbReference type="ChEBI" id="CHEBI:58717"/>
        <dbReference type="EC" id="4.4.1.13"/>
    </reaction>
</comment>
<dbReference type="InterPro" id="IPR006233">
    <property type="entry name" value="Cys_b_lyase_bac"/>
</dbReference>
<dbReference type="GO" id="GO:0047804">
    <property type="term" value="F:cysteine-S-conjugate beta-lyase activity"/>
    <property type="evidence" value="ECO:0007669"/>
    <property type="project" value="UniProtKB-EC"/>
</dbReference>
<dbReference type="InterPro" id="IPR015421">
    <property type="entry name" value="PyrdxlP-dep_Trfase_major"/>
</dbReference>
<keyword evidence="3 8" id="KW-0663">Pyridoxal phosphate</keyword>
<dbReference type="Gene3D" id="3.40.640.10">
    <property type="entry name" value="Type I PLP-dependent aspartate aminotransferase-like (Major domain)"/>
    <property type="match status" value="1"/>
</dbReference>
<dbReference type="GO" id="GO:0019346">
    <property type="term" value="P:transsulfuration"/>
    <property type="evidence" value="ECO:0007669"/>
    <property type="project" value="InterPro"/>
</dbReference>
<organism evidence="10 11">
    <name type="scientific">Oceanibaculum pacificum</name>
    <dbReference type="NCBI Taxonomy" id="580166"/>
    <lineage>
        <taxon>Bacteria</taxon>
        <taxon>Pseudomonadati</taxon>
        <taxon>Pseudomonadota</taxon>
        <taxon>Alphaproteobacteria</taxon>
        <taxon>Rhodospirillales</taxon>
        <taxon>Oceanibaculaceae</taxon>
        <taxon>Oceanibaculum</taxon>
    </lineage>
</organism>
<comment type="caution">
    <text evidence="10">The sequence shown here is derived from an EMBL/GenBank/DDBJ whole genome shotgun (WGS) entry which is preliminary data.</text>
</comment>
<dbReference type="GO" id="GO:0030170">
    <property type="term" value="F:pyridoxal phosphate binding"/>
    <property type="evidence" value="ECO:0007669"/>
    <property type="project" value="InterPro"/>
</dbReference>
<dbReference type="AlphaFoldDB" id="A0A154W206"/>
<gene>
    <name evidence="10" type="ORF">AUP43_09845</name>
</gene>
<evidence type="ECO:0000256" key="2">
    <source>
        <dbReference type="ARBA" id="ARBA00009077"/>
    </source>
</evidence>
<comment type="similarity">
    <text evidence="2 9">Belongs to the trans-sulfuration enzymes family.</text>
</comment>
<evidence type="ECO:0000256" key="3">
    <source>
        <dbReference type="ARBA" id="ARBA00022898"/>
    </source>
</evidence>
<evidence type="ECO:0000313" key="11">
    <source>
        <dbReference type="Proteomes" id="UP000076400"/>
    </source>
</evidence>
<evidence type="ECO:0000256" key="4">
    <source>
        <dbReference type="ARBA" id="ARBA00023239"/>
    </source>
</evidence>
<dbReference type="SUPFAM" id="SSF53383">
    <property type="entry name" value="PLP-dependent transferases"/>
    <property type="match status" value="1"/>
</dbReference>
<dbReference type="OrthoDB" id="9790858at2"/>
<evidence type="ECO:0000256" key="7">
    <source>
        <dbReference type="ARBA" id="ARBA00047625"/>
    </source>
</evidence>
<dbReference type="PROSITE" id="PS00868">
    <property type="entry name" value="CYS_MET_METAB_PP"/>
    <property type="match status" value="1"/>
</dbReference>
<protein>
    <submittedName>
        <fullName evidence="10">Cystathionine beta-lyase</fullName>
    </submittedName>
</protein>
<dbReference type="NCBIfam" id="TIGR01324">
    <property type="entry name" value="cysta_beta_ly_B"/>
    <property type="match status" value="1"/>
</dbReference>
<dbReference type="InterPro" id="IPR015422">
    <property type="entry name" value="PyrdxlP-dep_Trfase_small"/>
</dbReference>
<dbReference type="GO" id="GO:0019450">
    <property type="term" value="P:L-cysteine catabolic process to pyruvate"/>
    <property type="evidence" value="ECO:0007669"/>
    <property type="project" value="TreeGrafter"/>
</dbReference>
<dbReference type="Gene3D" id="3.90.1150.10">
    <property type="entry name" value="Aspartate Aminotransferase, domain 1"/>
    <property type="match status" value="1"/>
</dbReference>
<dbReference type="InterPro" id="IPR015424">
    <property type="entry name" value="PyrdxlP-dep_Trfase"/>
</dbReference>
<evidence type="ECO:0000256" key="9">
    <source>
        <dbReference type="RuleBase" id="RU362118"/>
    </source>
</evidence>
<reference evidence="10 11" key="1">
    <citation type="submission" date="2015-12" db="EMBL/GenBank/DDBJ databases">
        <title>Genome sequence of Oceanibaculum pacificum MCCC 1A02656.</title>
        <authorList>
            <person name="Lu L."/>
            <person name="Lai Q."/>
            <person name="Shao Z."/>
            <person name="Qian P."/>
        </authorList>
    </citation>
    <scope>NUCLEOTIDE SEQUENCE [LARGE SCALE GENOMIC DNA]</scope>
    <source>
        <strain evidence="10 11">MCCC 1A02656</strain>
    </source>
</reference>
<dbReference type="PANTHER" id="PTHR43500">
    <property type="entry name" value="CYSTATHIONINE BETA-LYASE-RELATED"/>
    <property type="match status" value="1"/>
</dbReference>
<dbReference type="Pfam" id="PF01053">
    <property type="entry name" value="Cys_Met_Meta_PP"/>
    <property type="match status" value="1"/>
</dbReference>
<evidence type="ECO:0000256" key="6">
    <source>
        <dbReference type="ARBA" id="ARBA00047517"/>
    </source>
</evidence>
<evidence type="ECO:0000256" key="1">
    <source>
        <dbReference type="ARBA" id="ARBA00001933"/>
    </source>
</evidence>
<sequence>MKKNGSKETLLAHLGRDVAKAQRIINPPVYHASTITYPDVDAWENRHKALYTDMVYGRFGTPTSFALQDAMAEIEGGDRALLYPSGMAAIAAAILGLVKTGDHVLICDVVYAPTRKFCDGLLAGMGVETTYFAPGIGAGIAALIRPNTKIVYLESPGTHTFEIQDIPAIAAEAHKAGCVVLHDNTWATPIFFDSFAKGVDISIHAATKYVVGHSDAMLGALVMKQTHFPAISAATAMLGYCVGPDDAYLGLRGLRTMAVRLKQHHKNGLAVAEWLEQRPEVSRVLHPALPSNPHHALWKRDFTGASGLFGVVLKPAGKASVAALIEGLELFSIGASWGGYESLVTTCYPPRSAEPWNPEGPLLRLHIGLEDPADVIADLEAGFERMKKIKDSA</sequence>
<evidence type="ECO:0000256" key="8">
    <source>
        <dbReference type="PIRSR" id="PIRSR001434-2"/>
    </source>
</evidence>
<dbReference type="PIRSF" id="PIRSF001434">
    <property type="entry name" value="CGS"/>
    <property type="match status" value="1"/>
</dbReference>
<evidence type="ECO:0000313" key="10">
    <source>
        <dbReference type="EMBL" id="KZD07672.1"/>
    </source>
</evidence>
<dbReference type="EMBL" id="LPXN01000113">
    <property type="protein sequence ID" value="KZD07672.1"/>
    <property type="molecule type" value="Genomic_DNA"/>
</dbReference>
<comment type="catalytic activity">
    <reaction evidence="6">
        <text>L,L-cystathionine + H2O = L-homocysteine + pyruvate + NH4(+)</text>
        <dbReference type="Rhea" id="RHEA:13965"/>
        <dbReference type="ChEBI" id="CHEBI:15361"/>
        <dbReference type="ChEBI" id="CHEBI:15377"/>
        <dbReference type="ChEBI" id="CHEBI:28938"/>
        <dbReference type="ChEBI" id="CHEBI:58161"/>
        <dbReference type="ChEBI" id="CHEBI:58199"/>
    </reaction>
</comment>
<dbReference type="FunFam" id="3.40.640.10:FF:000046">
    <property type="entry name" value="Cystathionine gamma-lyase"/>
    <property type="match status" value="1"/>
</dbReference>
<feature type="modified residue" description="N6-(pyridoxal phosphate)lysine" evidence="8">
    <location>
        <position position="208"/>
    </location>
</feature>
<dbReference type="RefSeq" id="WP_067556645.1">
    <property type="nucleotide sequence ID" value="NZ_LPXN01000113.1"/>
</dbReference>
<dbReference type="InterPro" id="IPR000277">
    <property type="entry name" value="Cys/Met-Metab_PyrdxlP-dep_enz"/>
</dbReference>
<proteinExistence type="inferred from homology"/>
<dbReference type="PANTHER" id="PTHR43500:SF1">
    <property type="entry name" value="CYSTATHIONINE BETA-LYASE-RELATED"/>
    <property type="match status" value="1"/>
</dbReference>
<comment type="cofactor">
    <cofactor evidence="1 9">
        <name>pyridoxal 5'-phosphate</name>
        <dbReference type="ChEBI" id="CHEBI:597326"/>
    </cofactor>
</comment>
<dbReference type="InterPro" id="IPR054542">
    <property type="entry name" value="Cys_met_metab_PP"/>
</dbReference>
<dbReference type="STRING" id="580166.AUP43_09845"/>
<keyword evidence="11" id="KW-1185">Reference proteome</keyword>
<comment type="pathway">
    <text evidence="5">Amino-acid biosynthesis; L-methionine biosynthesis via de novo pathway; L-homocysteine from L-cystathionine: step 1/1.</text>
</comment>
<name>A0A154W206_9PROT</name>
<keyword evidence="4 10" id="KW-0456">Lyase</keyword>
<evidence type="ECO:0000256" key="5">
    <source>
        <dbReference type="ARBA" id="ARBA00046315"/>
    </source>
</evidence>
<dbReference type="Proteomes" id="UP000076400">
    <property type="component" value="Unassembled WGS sequence"/>
</dbReference>